<keyword evidence="2" id="KW-1185">Reference proteome</keyword>
<dbReference type="Proteomes" id="UP001057452">
    <property type="component" value="Chromosome 9"/>
</dbReference>
<dbReference type="EMBL" id="CM043793">
    <property type="protein sequence ID" value="KAI4820872.1"/>
    <property type="molecule type" value="Genomic_DNA"/>
</dbReference>
<feature type="non-terminal residue" evidence="1">
    <location>
        <position position="63"/>
    </location>
</feature>
<organism evidence="1 2">
    <name type="scientific">Chaenocephalus aceratus</name>
    <name type="common">Blackfin icefish</name>
    <name type="synonym">Chaenichthys aceratus</name>
    <dbReference type="NCBI Taxonomy" id="36190"/>
    <lineage>
        <taxon>Eukaryota</taxon>
        <taxon>Metazoa</taxon>
        <taxon>Chordata</taxon>
        <taxon>Craniata</taxon>
        <taxon>Vertebrata</taxon>
        <taxon>Euteleostomi</taxon>
        <taxon>Actinopterygii</taxon>
        <taxon>Neopterygii</taxon>
        <taxon>Teleostei</taxon>
        <taxon>Neoteleostei</taxon>
        <taxon>Acanthomorphata</taxon>
        <taxon>Eupercaria</taxon>
        <taxon>Perciformes</taxon>
        <taxon>Notothenioidei</taxon>
        <taxon>Channichthyidae</taxon>
        <taxon>Chaenocephalus</taxon>
    </lineage>
</organism>
<proteinExistence type="predicted"/>
<accession>A0ACB9X372</accession>
<name>A0ACB9X372_CHAAC</name>
<feature type="non-terminal residue" evidence="1">
    <location>
        <position position="1"/>
    </location>
</feature>
<sequence length="63" mass="7050">NHYGLIISDIATCPSLRLVPYWQMNSLCPRPTNLQTSDREDEGMSAEHQKDWTITSNVGLSAS</sequence>
<evidence type="ECO:0000313" key="2">
    <source>
        <dbReference type="Proteomes" id="UP001057452"/>
    </source>
</evidence>
<gene>
    <name evidence="1" type="ORF">KUCAC02_028839</name>
</gene>
<protein>
    <submittedName>
        <fullName evidence="1">Uncharacterized protein</fullName>
    </submittedName>
</protein>
<comment type="caution">
    <text evidence="1">The sequence shown here is derived from an EMBL/GenBank/DDBJ whole genome shotgun (WGS) entry which is preliminary data.</text>
</comment>
<reference evidence="1" key="1">
    <citation type="submission" date="2022-05" db="EMBL/GenBank/DDBJ databases">
        <title>Chromosome-level genome of Chaenocephalus aceratus.</title>
        <authorList>
            <person name="Park H."/>
        </authorList>
    </citation>
    <scope>NUCLEOTIDE SEQUENCE</scope>
    <source>
        <strain evidence="1">KU_202001</strain>
    </source>
</reference>
<evidence type="ECO:0000313" key="1">
    <source>
        <dbReference type="EMBL" id="KAI4820872.1"/>
    </source>
</evidence>